<gene>
    <name evidence="1" type="ORF">M878_22535</name>
</gene>
<accession>V6KHI5</accession>
<dbReference type="EMBL" id="AWQX01000194">
    <property type="protein sequence ID" value="EST28454.1"/>
    <property type="molecule type" value="Genomic_DNA"/>
</dbReference>
<evidence type="ECO:0000313" key="2">
    <source>
        <dbReference type="Proteomes" id="UP000017984"/>
    </source>
</evidence>
<evidence type="ECO:0000313" key="1">
    <source>
        <dbReference type="EMBL" id="EST28454.1"/>
    </source>
</evidence>
<organism evidence="1 2">
    <name type="scientific">Streptomyces roseochromogenus subsp. oscitans DS 12.976</name>
    <dbReference type="NCBI Taxonomy" id="1352936"/>
    <lineage>
        <taxon>Bacteria</taxon>
        <taxon>Bacillati</taxon>
        <taxon>Actinomycetota</taxon>
        <taxon>Actinomycetes</taxon>
        <taxon>Kitasatosporales</taxon>
        <taxon>Streptomycetaceae</taxon>
        <taxon>Streptomyces</taxon>
    </lineage>
</organism>
<reference evidence="1 2" key="1">
    <citation type="journal article" date="2014" name="Genome Announc.">
        <title>Draft Genome Sequence of Streptomyces roseochromogenes subsp. oscitans DS 12.976, Producer of the Aminocoumarin Antibiotic Clorobiocin.</title>
        <authorList>
            <person name="Ruckert C."/>
            <person name="Kalinowski J."/>
            <person name="Heide L."/>
            <person name="Apel A.K."/>
        </authorList>
    </citation>
    <scope>NUCLEOTIDE SEQUENCE [LARGE SCALE GENOMIC DNA]</scope>
    <source>
        <strain evidence="1 2">DS 12.976</strain>
    </source>
</reference>
<name>V6KHI5_STRRC</name>
<dbReference type="Proteomes" id="UP000017984">
    <property type="component" value="Chromosome"/>
</dbReference>
<comment type="caution">
    <text evidence="1">The sequence shown here is derived from an EMBL/GenBank/DDBJ whole genome shotgun (WGS) entry which is preliminary data.</text>
</comment>
<keyword evidence="2" id="KW-1185">Reference proteome</keyword>
<dbReference type="PATRIC" id="fig|1352936.5.peg.4706"/>
<proteinExistence type="predicted"/>
<dbReference type="AlphaFoldDB" id="V6KHI5"/>
<sequence length="54" mass="6127">MSPALLATSRRRQIEKRRQRTPACAFMAEHGLDQLAQFVLHLHRPPPAARQPVA</sequence>
<protein>
    <submittedName>
        <fullName evidence="1">Uncharacterized protein</fullName>
    </submittedName>
</protein>
<dbReference type="HOGENOM" id="CLU_3048582_0_0_11"/>